<dbReference type="RefSeq" id="XP_019629544.1">
    <property type="nucleotide sequence ID" value="XM_019773985.1"/>
</dbReference>
<evidence type="ECO:0000256" key="4">
    <source>
        <dbReference type="ARBA" id="ARBA00023239"/>
    </source>
</evidence>
<evidence type="ECO:0000313" key="7">
    <source>
        <dbReference type="RefSeq" id="XP_019629544.1"/>
    </source>
</evidence>
<comment type="cofactor">
    <cofactor evidence="1">
        <name>pyridoxal 5'-phosphate</name>
        <dbReference type="ChEBI" id="CHEBI:597326"/>
    </cofactor>
</comment>
<dbReference type="InterPro" id="IPR015421">
    <property type="entry name" value="PyrdxlP-dep_Trfase_major"/>
</dbReference>
<dbReference type="PANTHER" id="PTHR48097:SF9">
    <property type="entry name" value="L-THREONINE ALDOLASE"/>
    <property type="match status" value="1"/>
</dbReference>
<dbReference type="FunFam" id="3.90.1150.10:FF:000041">
    <property type="entry name" value="Low-specificity L-threonine aldolase"/>
    <property type="match status" value="1"/>
</dbReference>
<dbReference type="InterPro" id="IPR001597">
    <property type="entry name" value="ArAA_b-elim_lyase/Thr_aldolase"/>
</dbReference>
<dbReference type="GO" id="GO:0006567">
    <property type="term" value="P:L-threonine catabolic process"/>
    <property type="evidence" value="ECO:0007669"/>
    <property type="project" value="TreeGrafter"/>
</dbReference>
<evidence type="ECO:0000259" key="5">
    <source>
        <dbReference type="Pfam" id="PF01212"/>
    </source>
</evidence>
<dbReference type="Proteomes" id="UP000515135">
    <property type="component" value="Unplaced"/>
</dbReference>
<reference evidence="7" key="1">
    <citation type="submission" date="2025-08" db="UniProtKB">
        <authorList>
            <consortium name="RefSeq"/>
        </authorList>
    </citation>
    <scope>IDENTIFICATION</scope>
    <source>
        <tissue evidence="7">Gonad</tissue>
    </source>
</reference>
<comment type="similarity">
    <text evidence="2">Belongs to the threonine aldolase family.</text>
</comment>
<dbReference type="InterPro" id="IPR015422">
    <property type="entry name" value="PyrdxlP-dep_Trfase_small"/>
</dbReference>
<dbReference type="InterPro" id="IPR023603">
    <property type="entry name" value="Low_specificity_L-TA-like"/>
</dbReference>
<dbReference type="KEGG" id="bbel:109473866"/>
<organism evidence="6 7">
    <name type="scientific">Branchiostoma belcheri</name>
    <name type="common">Amphioxus</name>
    <dbReference type="NCBI Taxonomy" id="7741"/>
    <lineage>
        <taxon>Eukaryota</taxon>
        <taxon>Metazoa</taxon>
        <taxon>Chordata</taxon>
        <taxon>Cephalochordata</taxon>
        <taxon>Leptocardii</taxon>
        <taxon>Amphioxiformes</taxon>
        <taxon>Branchiostomatidae</taxon>
        <taxon>Branchiostoma</taxon>
    </lineage>
</organism>
<feature type="domain" description="Aromatic amino acid beta-eliminating lyase/threonine aldolase" evidence="5">
    <location>
        <begin position="94"/>
        <end position="377"/>
    </location>
</feature>
<dbReference type="InterPro" id="IPR015424">
    <property type="entry name" value="PyrdxlP-dep_Trfase"/>
</dbReference>
<dbReference type="GO" id="GO:0005829">
    <property type="term" value="C:cytosol"/>
    <property type="evidence" value="ECO:0007669"/>
    <property type="project" value="TreeGrafter"/>
</dbReference>
<keyword evidence="6" id="KW-1185">Reference proteome</keyword>
<dbReference type="Gene3D" id="3.40.640.10">
    <property type="entry name" value="Type I PLP-dependent aspartate aminotransferase-like (Major domain)"/>
    <property type="match status" value="1"/>
</dbReference>
<dbReference type="AlphaFoldDB" id="A0A6P4Z6I3"/>
<dbReference type="PANTHER" id="PTHR48097">
    <property type="entry name" value="L-THREONINE ALDOLASE-RELATED"/>
    <property type="match status" value="1"/>
</dbReference>
<sequence length="461" mass="50338">MCRSYSSGKATVVLTPKDMFVWTGISCSRILTSTLYKTLFTRKVHLISLVDRAVPLPLCTRRIAPVQLYPKRTMSMYQGGGSNNQEDGGVRVIDMRSDTITKPTPAMRQAMAEAEVGDDVYGEDPTVNALQEKVAKLFGMEAALFVPTGTMGNFCSIMAHCWERGSEMLLGDCAHIFIYEQGGSAQLGGIHPRTVRNKPDGTFDLGEVESKIRTSDPHLPITRLICVENTQNICGGRVLPLSFLQELRSLADRHKLLVHMDGARLMNAATALNVPPSEILQYCDSVSMCLSKGLGAPVGSVIGGKKDFIARCVRLRKVLGGGMRQAGVLAAAGLLAITDGAARLHQDHDNARTIAEGIHSMDPSVLQIDLNAVQSNIIVFELVSHAVTPGQFCEMLNTYDPSDSLDVNVRVPMYPTDFKRGIRCVTHHHINAEDAQLVLKKFRVVVNSMAGMAKKMKITDK</sequence>
<dbReference type="FunFam" id="3.40.640.10:FF:000030">
    <property type="entry name" value="Low-specificity L-threonine aldolase"/>
    <property type="match status" value="1"/>
</dbReference>
<keyword evidence="4" id="KW-0456">Lyase</keyword>
<dbReference type="OrthoDB" id="10261951at2759"/>
<dbReference type="GeneID" id="109473866"/>
<dbReference type="NCBIfam" id="NF007825">
    <property type="entry name" value="PRK10534.1"/>
    <property type="match status" value="1"/>
</dbReference>
<protein>
    <submittedName>
        <fullName evidence="7">Probable low-specificity L-threonine aldolase 2 isoform X1</fullName>
    </submittedName>
</protein>
<proteinExistence type="inferred from homology"/>
<dbReference type="Gene3D" id="3.90.1150.10">
    <property type="entry name" value="Aspartate Aminotransferase, domain 1"/>
    <property type="match status" value="1"/>
</dbReference>
<accession>A0A6P4Z6I3</accession>
<keyword evidence="3" id="KW-0663">Pyridoxal phosphate</keyword>
<dbReference type="SUPFAM" id="SSF53383">
    <property type="entry name" value="PLP-dependent transferases"/>
    <property type="match status" value="1"/>
</dbReference>
<evidence type="ECO:0000256" key="3">
    <source>
        <dbReference type="ARBA" id="ARBA00022898"/>
    </source>
</evidence>
<evidence type="ECO:0000256" key="1">
    <source>
        <dbReference type="ARBA" id="ARBA00001933"/>
    </source>
</evidence>
<evidence type="ECO:0000256" key="2">
    <source>
        <dbReference type="ARBA" id="ARBA00006966"/>
    </source>
</evidence>
<gene>
    <name evidence="7" type="primary">LOC109473866</name>
</gene>
<dbReference type="Pfam" id="PF01212">
    <property type="entry name" value="Beta_elim_lyase"/>
    <property type="match status" value="1"/>
</dbReference>
<dbReference type="NCBIfam" id="NF041359">
    <property type="entry name" value="GntG_guanitoxin"/>
    <property type="match status" value="1"/>
</dbReference>
<dbReference type="GO" id="GO:0008732">
    <property type="term" value="F:L-allo-threonine aldolase activity"/>
    <property type="evidence" value="ECO:0007669"/>
    <property type="project" value="TreeGrafter"/>
</dbReference>
<name>A0A6P4Z6I3_BRABE</name>
<evidence type="ECO:0000313" key="6">
    <source>
        <dbReference type="Proteomes" id="UP000515135"/>
    </source>
</evidence>
<dbReference type="GO" id="GO:0006545">
    <property type="term" value="P:glycine biosynthetic process"/>
    <property type="evidence" value="ECO:0007669"/>
    <property type="project" value="TreeGrafter"/>
</dbReference>
<dbReference type="CDD" id="cd06502">
    <property type="entry name" value="TA_like"/>
    <property type="match status" value="1"/>
</dbReference>